<sequence>MTTLRYLAMCGLLSTVALAIHAAPAASGDAGFRVERADARGMVLVHGKDRVTLRFVAPNVVQIHGMPDGLNAPPGIVMNPSAAHETLSNLHVKSSADSVTVGTNELKVTWDKHAAHLTIADAQGRTLLQTDPSVLMDGQIDLQHDKDDLLYGIGGYDAFEPARRGLMRGGVQIAKAGEQGYPGAPFVWSTGGYGVLVDTVGAKFDLEPGSIQVSGTSRTDVSYDVIAGAPPRIFAALADLSGAPPMFPKWAMGFTNSQWGIDEPELETIVHGYRSRHIPIDNFTFDFDWKAWGDDDNGEFRWNTKKFPDGPTGVLKTRMDQLGMHMTGIMKPRIHVDTVEGRYAQEHGFWAESRPQTTDYFSLKPVREVDFDQPAVRRWFFNDTLKHSFQTGIVGWWNDEADDTNSNTQFLNMQRALYEGQRAFTPTRVWSINRDFYLGAQRYAYGLWSGDIDTGFESMAAQRQRMLSAIDVGEMKWGMDGGGFKGHPDDENYARWIEFGAFVPIFRVHGTLGEKRQPWVYGPVAEEAASRAIRLRYALIPYIYSYEREATTQGVGLVRPLFFDYPEDPNVRDDVDAWMFGDSLLVSPVVGKGQAQKDIYLPAGQWIDYFNGTVYQGGQTIHYAVDSKTWADIPLFIREGAIIPTQPVMDYVGEHPVTELTIDVFPATKASHFEYYDDDGDTYAYEHGAYFSQRMTTQSVDGGAVFGIESPKGSFKPALKYYLVKVHGVNATAVDHDNSALKSYASEQALEASGGEGWVTSHDRYGSVAVLRLTAGEAQQLSLHAAQASH</sequence>
<feature type="chain" id="PRO_5016926845" evidence="3">
    <location>
        <begin position="23"/>
        <end position="790"/>
    </location>
</feature>
<name>A0A370WX08_9GAMM</name>
<dbReference type="Gene3D" id="3.20.20.80">
    <property type="entry name" value="Glycosidases"/>
    <property type="match status" value="1"/>
</dbReference>
<evidence type="ECO:0000256" key="1">
    <source>
        <dbReference type="ARBA" id="ARBA00007806"/>
    </source>
</evidence>
<evidence type="ECO:0000313" key="7">
    <source>
        <dbReference type="EMBL" id="RDS80683.1"/>
    </source>
</evidence>
<evidence type="ECO:0000256" key="2">
    <source>
        <dbReference type="RuleBase" id="RU361185"/>
    </source>
</evidence>
<dbReference type="Pfam" id="PF17137">
    <property type="entry name" value="DUF5110"/>
    <property type="match status" value="1"/>
</dbReference>
<dbReference type="EMBL" id="QRBF01000009">
    <property type="protein sequence ID" value="RDS80683.1"/>
    <property type="molecule type" value="Genomic_DNA"/>
</dbReference>
<keyword evidence="3" id="KW-0732">Signal</keyword>
<feature type="domain" description="Glycosyl hydrolase family 31 C-terminal" evidence="6">
    <location>
        <begin position="556"/>
        <end position="643"/>
    </location>
</feature>
<dbReference type="Proteomes" id="UP000255334">
    <property type="component" value="Unassembled WGS sequence"/>
</dbReference>
<keyword evidence="2" id="KW-0326">Glycosidase</keyword>
<dbReference type="PANTHER" id="PTHR43863:SF2">
    <property type="entry name" value="MALTASE-GLUCOAMYLASE"/>
    <property type="match status" value="1"/>
</dbReference>
<gene>
    <name evidence="7" type="ORF">DWU99_19085</name>
</gene>
<dbReference type="SUPFAM" id="SSF51445">
    <property type="entry name" value="(Trans)glycosidases"/>
    <property type="match status" value="1"/>
</dbReference>
<dbReference type="SUPFAM" id="SSF74650">
    <property type="entry name" value="Galactose mutarotase-like"/>
    <property type="match status" value="1"/>
</dbReference>
<dbReference type="InterPro" id="IPR000322">
    <property type="entry name" value="Glyco_hydro_31_TIM"/>
</dbReference>
<dbReference type="RefSeq" id="WP_115479685.1">
    <property type="nucleotide sequence ID" value="NZ_QRBF01000009.1"/>
</dbReference>
<comment type="similarity">
    <text evidence="1 2">Belongs to the glycosyl hydrolase 31 family.</text>
</comment>
<comment type="caution">
    <text evidence="7">The sequence shown here is derived from an EMBL/GenBank/DDBJ whole genome shotgun (WGS) entry which is preliminary data.</text>
</comment>
<accession>A0A370WX08</accession>
<feature type="signal peptide" evidence="3">
    <location>
        <begin position="1"/>
        <end position="22"/>
    </location>
</feature>
<organism evidence="7 8">
    <name type="scientific">Dyella psychrodurans</name>
    <dbReference type="NCBI Taxonomy" id="1927960"/>
    <lineage>
        <taxon>Bacteria</taxon>
        <taxon>Pseudomonadati</taxon>
        <taxon>Pseudomonadota</taxon>
        <taxon>Gammaproteobacteria</taxon>
        <taxon>Lysobacterales</taxon>
        <taxon>Rhodanobacteraceae</taxon>
        <taxon>Dyella</taxon>
    </lineage>
</organism>
<dbReference type="SUPFAM" id="SSF51011">
    <property type="entry name" value="Glycosyl hydrolase domain"/>
    <property type="match status" value="1"/>
</dbReference>
<proteinExistence type="inferred from homology"/>
<evidence type="ECO:0000259" key="5">
    <source>
        <dbReference type="Pfam" id="PF17137"/>
    </source>
</evidence>
<protein>
    <submittedName>
        <fullName evidence="7">DUF5110 domain-containing protein</fullName>
    </submittedName>
</protein>
<evidence type="ECO:0000259" key="6">
    <source>
        <dbReference type="Pfam" id="PF21365"/>
    </source>
</evidence>
<dbReference type="GO" id="GO:0030246">
    <property type="term" value="F:carbohydrate binding"/>
    <property type="evidence" value="ECO:0007669"/>
    <property type="project" value="InterPro"/>
</dbReference>
<dbReference type="Pfam" id="PF01055">
    <property type="entry name" value="Glyco_hydro_31_2nd"/>
    <property type="match status" value="1"/>
</dbReference>
<dbReference type="InterPro" id="IPR011013">
    <property type="entry name" value="Gal_mutarotase_sf_dom"/>
</dbReference>
<dbReference type="Gene3D" id="2.60.40.1760">
    <property type="entry name" value="glycosyl hydrolase (family 31)"/>
    <property type="match status" value="1"/>
</dbReference>
<dbReference type="AlphaFoldDB" id="A0A370WX08"/>
<dbReference type="InterPro" id="IPR017853">
    <property type="entry name" value="GH"/>
</dbReference>
<reference evidence="7 8" key="1">
    <citation type="submission" date="2018-07" db="EMBL/GenBank/DDBJ databases">
        <title>Dyella monticola sp. nov. and Dyella psychrodurans sp. nov. isolated from monsoon evergreen broad-leaved forest soil of Dinghu Mountain, China.</title>
        <authorList>
            <person name="Gao Z."/>
            <person name="Qiu L."/>
        </authorList>
    </citation>
    <scope>NUCLEOTIDE SEQUENCE [LARGE SCALE GENOMIC DNA]</scope>
    <source>
        <strain evidence="7 8">4MSK11</strain>
    </source>
</reference>
<dbReference type="PANTHER" id="PTHR43863">
    <property type="entry name" value="HYDROLASE, PUTATIVE (AFU_ORTHOLOGUE AFUA_1G03140)-RELATED"/>
    <property type="match status" value="1"/>
</dbReference>
<dbReference type="GO" id="GO:0004553">
    <property type="term" value="F:hydrolase activity, hydrolyzing O-glycosyl compounds"/>
    <property type="evidence" value="ECO:0007669"/>
    <property type="project" value="InterPro"/>
</dbReference>
<dbReference type="Pfam" id="PF21365">
    <property type="entry name" value="Glyco_hydro_31_3rd"/>
    <property type="match status" value="1"/>
</dbReference>
<dbReference type="InterPro" id="IPR013780">
    <property type="entry name" value="Glyco_hydro_b"/>
</dbReference>
<dbReference type="GO" id="GO:0005975">
    <property type="term" value="P:carbohydrate metabolic process"/>
    <property type="evidence" value="ECO:0007669"/>
    <property type="project" value="InterPro"/>
</dbReference>
<keyword evidence="2" id="KW-0378">Hydrolase</keyword>
<evidence type="ECO:0000313" key="8">
    <source>
        <dbReference type="Proteomes" id="UP000255334"/>
    </source>
</evidence>
<feature type="domain" description="DUF5110" evidence="5">
    <location>
        <begin position="659"/>
        <end position="728"/>
    </location>
</feature>
<dbReference type="InterPro" id="IPR051816">
    <property type="entry name" value="Glycosyl_Hydrolase_31"/>
</dbReference>
<dbReference type="CDD" id="cd06589">
    <property type="entry name" value="GH31"/>
    <property type="match status" value="1"/>
</dbReference>
<evidence type="ECO:0000259" key="4">
    <source>
        <dbReference type="Pfam" id="PF01055"/>
    </source>
</evidence>
<feature type="domain" description="Glycoside hydrolase family 31 TIM barrel" evidence="4">
    <location>
        <begin position="244"/>
        <end position="545"/>
    </location>
</feature>
<keyword evidence="8" id="KW-1185">Reference proteome</keyword>
<dbReference type="OrthoDB" id="176168at2"/>
<dbReference type="Gene3D" id="2.60.40.1180">
    <property type="entry name" value="Golgi alpha-mannosidase II"/>
    <property type="match status" value="2"/>
</dbReference>
<dbReference type="InterPro" id="IPR048395">
    <property type="entry name" value="Glyco_hydro_31_C"/>
</dbReference>
<evidence type="ECO:0000256" key="3">
    <source>
        <dbReference type="SAM" id="SignalP"/>
    </source>
</evidence>
<dbReference type="InterPro" id="IPR033403">
    <property type="entry name" value="DUF5110"/>
</dbReference>